<evidence type="ECO:0000313" key="4">
    <source>
        <dbReference type="Proteomes" id="UP000093757"/>
    </source>
</evidence>
<dbReference type="EMBL" id="MAEM01000369">
    <property type="protein sequence ID" value="OBS00327.1"/>
    <property type="molecule type" value="Genomic_DNA"/>
</dbReference>
<accession>A0A1A6BD76</accession>
<feature type="transmembrane region" description="Helical" evidence="1">
    <location>
        <begin position="47"/>
        <end position="68"/>
    </location>
</feature>
<reference evidence="3 4" key="1">
    <citation type="submission" date="2016-06" db="EMBL/GenBank/DDBJ databases">
        <authorList>
            <person name="Kjaerup R.B."/>
            <person name="Dalgaard T.S."/>
            <person name="Juul-Madsen H.R."/>
        </authorList>
    </citation>
    <scope>NUCLEOTIDE SEQUENCE [LARGE SCALE GENOMIC DNA]</scope>
    <source>
        <strain evidence="3 4">1245752.6</strain>
    </source>
</reference>
<keyword evidence="1" id="KW-0472">Membrane</keyword>
<keyword evidence="1" id="KW-0812">Transmembrane</keyword>
<dbReference type="Proteomes" id="UP000093757">
    <property type="component" value="Unassembled WGS sequence"/>
</dbReference>
<organism evidence="3 4">
    <name type="scientific">Mycobacterium gordonae</name>
    <dbReference type="NCBI Taxonomy" id="1778"/>
    <lineage>
        <taxon>Bacteria</taxon>
        <taxon>Bacillati</taxon>
        <taxon>Actinomycetota</taxon>
        <taxon>Actinomycetes</taxon>
        <taxon>Mycobacteriales</taxon>
        <taxon>Mycobacteriaceae</taxon>
        <taxon>Mycobacterium</taxon>
    </lineage>
</organism>
<evidence type="ECO:0000313" key="3">
    <source>
        <dbReference type="EMBL" id="OBS00327.1"/>
    </source>
</evidence>
<protein>
    <submittedName>
        <fullName evidence="3">Uncharacterized protein</fullName>
    </submittedName>
</protein>
<feature type="signal peptide" evidence="2">
    <location>
        <begin position="1"/>
        <end position="21"/>
    </location>
</feature>
<evidence type="ECO:0000256" key="2">
    <source>
        <dbReference type="SAM" id="SignalP"/>
    </source>
</evidence>
<name>A0A1A6BD76_MYCGO</name>
<dbReference type="RefSeq" id="WP_065135300.1">
    <property type="nucleotide sequence ID" value="NZ_JANFXG010000081.1"/>
</dbReference>
<dbReference type="AlphaFoldDB" id="A0A1A6BD76"/>
<sequence length="72" mass="7295">MALLWVIAALVAVLTAGAASADSARVWAGPPDTSHPAAKPADPDGELPAWPFAVGAIAAVAVVAIWSVRRRP</sequence>
<keyword evidence="1" id="KW-1133">Transmembrane helix</keyword>
<proteinExistence type="predicted"/>
<keyword evidence="2" id="KW-0732">Signal</keyword>
<comment type="caution">
    <text evidence="3">The sequence shown here is derived from an EMBL/GenBank/DDBJ whole genome shotgun (WGS) entry which is preliminary data.</text>
</comment>
<feature type="chain" id="PRO_5008342788" evidence="2">
    <location>
        <begin position="22"/>
        <end position="72"/>
    </location>
</feature>
<gene>
    <name evidence="3" type="ORF">A9W98_25425</name>
</gene>
<evidence type="ECO:0000256" key="1">
    <source>
        <dbReference type="SAM" id="Phobius"/>
    </source>
</evidence>